<dbReference type="EMBL" id="ASPP01018284">
    <property type="protein sequence ID" value="ETO16412.1"/>
    <property type="molecule type" value="Genomic_DNA"/>
</dbReference>
<feature type="domain" description="Protein HIRA-like C-terminal" evidence="7">
    <location>
        <begin position="265"/>
        <end position="462"/>
    </location>
</feature>
<feature type="region of interest" description="Disordered" evidence="6">
    <location>
        <begin position="1"/>
        <end position="26"/>
    </location>
</feature>
<evidence type="ECO:0000256" key="3">
    <source>
        <dbReference type="ARBA" id="ARBA00022737"/>
    </source>
</evidence>
<dbReference type="AlphaFoldDB" id="X6MSK7"/>
<dbReference type="Proteomes" id="UP000023152">
    <property type="component" value="Unassembled WGS sequence"/>
</dbReference>
<feature type="compositionally biased region" description="Basic and acidic residues" evidence="6">
    <location>
        <begin position="14"/>
        <end position="24"/>
    </location>
</feature>
<keyword evidence="3" id="KW-0677">Repeat</keyword>
<keyword evidence="2" id="KW-0853">WD repeat</keyword>
<dbReference type="InterPro" id="IPR011494">
    <property type="entry name" value="HIRA-like_C"/>
</dbReference>
<feature type="compositionally biased region" description="Polar residues" evidence="6">
    <location>
        <begin position="366"/>
        <end position="396"/>
    </location>
</feature>
<dbReference type="GO" id="GO:0000785">
    <property type="term" value="C:chromatin"/>
    <property type="evidence" value="ECO:0007669"/>
    <property type="project" value="TreeGrafter"/>
</dbReference>
<keyword evidence="4" id="KW-0156">Chromatin regulator</keyword>
<feature type="compositionally biased region" description="Basic residues" evidence="6">
    <location>
        <begin position="1"/>
        <end position="13"/>
    </location>
</feature>
<dbReference type="GO" id="GO:0000417">
    <property type="term" value="C:HIR complex"/>
    <property type="evidence" value="ECO:0007669"/>
    <property type="project" value="TreeGrafter"/>
</dbReference>
<gene>
    <name evidence="8" type="ORF">RFI_20924</name>
</gene>
<dbReference type="GO" id="GO:0005634">
    <property type="term" value="C:nucleus"/>
    <property type="evidence" value="ECO:0007669"/>
    <property type="project" value="UniProtKB-SubCell"/>
</dbReference>
<evidence type="ECO:0000259" key="7">
    <source>
        <dbReference type="Pfam" id="PF07569"/>
    </source>
</evidence>
<dbReference type="PANTHER" id="PTHR13831:SF0">
    <property type="entry name" value="PROTEIN HIRA"/>
    <property type="match status" value="1"/>
</dbReference>
<reference evidence="8 9" key="1">
    <citation type="journal article" date="2013" name="Curr. Biol.">
        <title>The Genome of the Foraminiferan Reticulomyxa filosa.</title>
        <authorList>
            <person name="Glockner G."/>
            <person name="Hulsmann N."/>
            <person name="Schleicher M."/>
            <person name="Noegel A.A."/>
            <person name="Eichinger L."/>
            <person name="Gallinger C."/>
            <person name="Pawlowski J."/>
            <person name="Sierra R."/>
            <person name="Euteneuer U."/>
            <person name="Pillet L."/>
            <person name="Moustafa A."/>
            <person name="Platzer M."/>
            <person name="Groth M."/>
            <person name="Szafranski K."/>
            <person name="Schliwa M."/>
        </authorList>
    </citation>
    <scope>NUCLEOTIDE SEQUENCE [LARGE SCALE GENOMIC DNA]</scope>
</reference>
<organism evidence="8 9">
    <name type="scientific">Reticulomyxa filosa</name>
    <dbReference type="NCBI Taxonomy" id="46433"/>
    <lineage>
        <taxon>Eukaryota</taxon>
        <taxon>Sar</taxon>
        <taxon>Rhizaria</taxon>
        <taxon>Retaria</taxon>
        <taxon>Foraminifera</taxon>
        <taxon>Monothalamids</taxon>
        <taxon>Reticulomyxidae</taxon>
        <taxon>Reticulomyxa</taxon>
    </lineage>
</organism>
<name>X6MSK7_RETFI</name>
<proteinExistence type="predicted"/>
<feature type="non-terminal residue" evidence="8">
    <location>
        <position position="1"/>
    </location>
</feature>
<accession>X6MSK7</accession>
<evidence type="ECO:0000256" key="1">
    <source>
        <dbReference type="ARBA" id="ARBA00004123"/>
    </source>
</evidence>
<dbReference type="GO" id="GO:0031491">
    <property type="term" value="F:nucleosome binding"/>
    <property type="evidence" value="ECO:0007669"/>
    <property type="project" value="TreeGrafter"/>
</dbReference>
<dbReference type="GO" id="GO:0006351">
    <property type="term" value="P:DNA-templated transcription"/>
    <property type="evidence" value="ECO:0007669"/>
    <property type="project" value="InterPro"/>
</dbReference>
<dbReference type="PANTHER" id="PTHR13831">
    <property type="entry name" value="MEMBER OF THE HIR1 FAMILY OF WD-REPEAT PROTEINS"/>
    <property type="match status" value="1"/>
</dbReference>
<sequence length="546" mass="62666">AAKKKDKHKKKAKKDSDVEMKGASDNEQQTAQLAKYPFLLPKDNFDVETQIRYGACICVCLFFFFLKITTSTQTNKQITNNKQKDDKVVTLKTSVSTRTLVKSGASQYYSLVEQFNGDKILWKTEIPARVVTAVTNRSQTILATYKGELYWLSSCGRHAFPVIELKKRLMCLYLSPESSQTMKNLFWLKNYESIHSTCLRAFSNADSHCDSAANHSGNDKGNHYGYRNAHDDERRNDNSFHNDFQQLWSDYANNLQSCANHSFAAQMKLNCSHLLVLTRDLLLRVWKIRNNGRINVEKAYKIDISSFSKKNLKNIWVNMHGEPMLHFADDSVYCYNRNLEEWLRLTDSTYWASYLRWNENKHDSANKSGGLNRNRQSPTRYNSNTKQPNKSQVSNNTETITNVNMSCCDILCMGRASANVSINDLVNVPEDVQLLHTLSHLELQIATACYFDDIKEIQRSFHELVDMLLERSHLPNLTCIRIKDICLQVLYEVKLHIFGGAETGQKISNIDGKKNLLKDIATKLAQTKPLSDFSQFLLDELETLQL</sequence>
<evidence type="ECO:0000256" key="4">
    <source>
        <dbReference type="ARBA" id="ARBA00022853"/>
    </source>
</evidence>
<dbReference type="InterPro" id="IPR031120">
    <property type="entry name" value="HIR1-like"/>
</dbReference>
<keyword evidence="5" id="KW-0539">Nucleus</keyword>
<evidence type="ECO:0000256" key="5">
    <source>
        <dbReference type="ARBA" id="ARBA00023242"/>
    </source>
</evidence>
<evidence type="ECO:0000313" key="8">
    <source>
        <dbReference type="EMBL" id="ETO16412.1"/>
    </source>
</evidence>
<evidence type="ECO:0000313" key="9">
    <source>
        <dbReference type="Proteomes" id="UP000023152"/>
    </source>
</evidence>
<evidence type="ECO:0000256" key="6">
    <source>
        <dbReference type="SAM" id="MobiDB-lite"/>
    </source>
</evidence>
<dbReference type="Pfam" id="PF07569">
    <property type="entry name" value="Hira"/>
    <property type="match status" value="1"/>
</dbReference>
<dbReference type="GO" id="GO:0006338">
    <property type="term" value="P:chromatin remodeling"/>
    <property type="evidence" value="ECO:0007669"/>
    <property type="project" value="InterPro"/>
</dbReference>
<evidence type="ECO:0000256" key="2">
    <source>
        <dbReference type="ARBA" id="ARBA00022574"/>
    </source>
</evidence>
<dbReference type="GO" id="GO:0006355">
    <property type="term" value="P:regulation of DNA-templated transcription"/>
    <property type="evidence" value="ECO:0007669"/>
    <property type="project" value="InterPro"/>
</dbReference>
<protein>
    <recommendedName>
        <fullName evidence="7">Protein HIRA-like C-terminal domain-containing protein</fullName>
    </recommendedName>
</protein>
<keyword evidence="9" id="KW-1185">Reference proteome</keyword>
<comment type="subcellular location">
    <subcellularLocation>
        <location evidence="1">Nucleus</location>
    </subcellularLocation>
</comment>
<feature type="region of interest" description="Disordered" evidence="6">
    <location>
        <begin position="365"/>
        <end position="396"/>
    </location>
</feature>
<comment type="caution">
    <text evidence="8">The sequence shown here is derived from an EMBL/GenBank/DDBJ whole genome shotgun (WGS) entry which is preliminary data.</text>
</comment>